<evidence type="ECO:0000313" key="2">
    <source>
        <dbReference type="Proteomes" id="UP000266340"/>
    </source>
</evidence>
<keyword evidence="2" id="KW-1185">Reference proteome</keyword>
<gene>
    <name evidence="1" type="ORF">D3H35_05780</name>
</gene>
<protein>
    <submittedName>
        <fullName evidence="1">Uncharacterized protein</fullName>
    </submittedName>
</protein>
<proteinExistence type="predicted"/>
<accession>A0A398D019</accession>
<dbReference type="AlphaFoldDB" id="A0A398D019"/>
<dbReference type="Proteomes" id="UP000266340">
    <property type="component" value="Unassembled WGS sequence"/>
</dbReference>
<sequence length="63" mass="7299">MRWRSNSSAHKLTEQLGEQLSASVITNAKWEDKPRRAVEAKDTKWIKENVDVSRVLFRTSILS</sequence>
<comment type="caution">
    <text evidence="1">The sequence shown here is derived from an EMBL/GenBank/DDBJ whole genome shotgun (WGS) entry which is preliminary data.</text>
</comment>
<evidence type="ECO:0000313" key="1">
    <source>
        <dbReference type="EMBL" id="RIE04514.1"/>
    </source>
</evidence>
<dbReference type="EMBL" id="QXJM01000026">
    <property type="protein sequence ID" value="RIE04514.1"/>
    <property type="molecule type" value="Genomic_DNA"/>
</dbReference>
<organism evidence="1 2">
    <name type="scientific">Cohnella faecalis</name>
    <dbReference type="NCBI Taxonomy" id="2315694"/>
    <lineage>
        <taxon>Bacteria</taxon>
        <taxon>Bacillati</taxon>
        <taxon>Bacillota</taxon>
        <taxon>Bacilli</taxon>
        <taxon>Bacillales</taxon>
        <taxon>Paenibacillaceae</taxon>
        <taxon>Cohnella</taxon>
    </lineage>
</organism>
<name>A0A398D019_9BACL</name>
<dbReference type="RefSeq" id="WP_119148182.1">
    <property type="nucleotide sequence ID" value="NZ_QXJM01000026.1"/>
</dbReference>
<reference evidence="1 2" key="1">
    <citation type="submission" date="2018-09" db="EMBL/GenBank/DDBJ databases">
        <title>Cohnella cavernae sp. nov., isolated from a karst cave.</title>
        <authorList>
            <person name="Zhu H."/>
        </authorList>
    </citation>
    <scope>NUCLEOTIDE SEQUENCE [LARGE SCALE GENOMIC DNA]</scope>
    <source>
        <strain evidence="1 2">K2E09-144</strain>
    </source>
</reference>